<gene>
    <name evidence="1" type="ORF">CMQ_3301</name>
</gene>
<sequence>MTDPLFSAWWWIPMPALASRRPGWLGRHGTVHHHINKVTRATVSALLALGVSVGPATVRAERADILGIVAESHSLEQQRPDPERRQVVSGAV</sequence>
<reference evidence="1 2" key="1">
    <citation type="journal article" date="2011" name="Proc. Natl. Acad. Sci. U.S.A.">
        <title>Genome and transcriptome analyses of the mountain pine beetle-fungal symbiont Grosmannia clavigera, a lodgepole pine pathogen.</title>
        <authorList>
            <person name="DiGuistini S."/>
            <person name="Wang Y."/>
            <person name="Liao N.Y."/>
            <person name="Taylor G."/>
            <person name="Tanguay P."/>
            <person name="Feau N."/>
            <person name="Henrissat B."/>
            <person name="Chan S.K."/>
            <person name="Hesse-Orce U."/>
            <person name="Alamouti S.M."/>
            <person name="Tsui C.K.M."/>
            <person name="Docking R.T."/>
            <person name="Levasseur A."/>
            <person name="Haridas S."/>
            <person name="Robertson G."/>
            <person name="Birol I."/>
            <person name="Holt R.A."/>
            <person name="Marra M.A."/>
            <person name="Hamelin R.C."/>
            <person name="Hirst M."/>
            <person name="Jones S.J.M."/>
            <person name="Bohlmann J."/>
            <person name="Breuil C."/>
        </authorList>
    </citation>
    <scope>NUCLEOTIDE SEQUENCE [LARGE SCALE GENOMIC DNA]</scope>
    <source>
        <strain evidence="2">kw1407 / UAMH 11150</strain>
    </source>
</reference>
<dbReference type="Proteomes" id="UP000007796">
    <property type="component" value="Unassembled WGS sequence"/>
</dbReference>
<dbReference type="RefSeq" id="XP_014174714.1">
    <property type="nucleotide sequence ID" value="XM_014319239.1"/>
</dbReference>
<dbReference type="EMBL" id="GL629735">
    <property type="protein sequence ID" value="EFX05232.1"/>
    <property type="molecule type" value="Genomic_DNA"/>
</dbReference>
<protein>
    <submittedName>
        <fullName evidence="1">Uncharacterized protein</fullName>
    </submittedName>
</protein>
<dbReference type="HOGENOM" id="CLU_2413464_0_0_1"/>
<dbReference type="InParanoid" id="F0X960"/>
<proteinExistence type="predicted"/>
<organism evidence="2">
    <name type="scientific">Grosmannia clavigera (strain kw1407 / UAMH 11150)</name>
    <name type="common">Blue stain fungus</name>
    <name type="synonym">Graphiocladiella clavigera</name>
    <dbReference type="NCBI Taxonomy" id="655863"/>
    <lineage>
        <taxon>Eukaryota</taxon>
        <taxon>Fungi</taxon>
        <taxon>Dikarya</taxon>
        <taxon>Ascomycota</taxon>
        <taxon>Pezizomycotina</taxon>
        <taxon>Sordariomycetes</taxon>
        <taxon>Sordariomycetidae</taxon>
        <taxon>Ophiostomatales</taxon>
        <taxon>Ophiostomataceae</taxon>
        <taxon>Leptographium</taxon>
    </lineage>
</organism>
<accession>F0X960</accession>
<dbReference type="GeneID" id="25976387"/>
<evidence type="ECO:0000313" key="1">
    <source>
        <dbReference type="EMBL" id="EFX05232.1"/>
    </source>
</evidence>
<name>F0X960_GROCL</name>
<evidence type="ECO:0000313" key="2">
    <source>
        <dbReference type="Proteomes" id="UP000007796"/>
    </source>
</evidence>
<dbReference type="AlphaFoldDB" id="F0X960"/>
<keyword evidence="2" id="KW-1185">Reference proteome</keyword>